<reference evidence="2" key="1">
    <citation type="journal article" date="2020" name="Stud. Mycol.">
        <title>101 Dothideomycetes genomes: a test case for predicting lifestyles and emergence of pathogens.</title>
        <authorList>
            <person name="Haridas S."/>
            <person name="Albert R."/>
            <person name="Binder M."/>
            <person name="Bloem J."/>
            <person name="Labutti K."/>
            <person name="Salamov A."/>
            <person name="Andreopoulos B."/>
            <person name="Baker S."/>
            <person name="Barry K."/>
            <person name="Bills G."/>
            <person name="Bluhm B."/>
            <person name="Cannon C."/>
            <person name="Castanera R."/>
            <person name="Culley D."/>
            <person name="Daum C."/>
            <person name="Ezra D."/>
            <person name="Gonzalez J."/>
            <person name="Henrissat B."/>
            <person name="Kuo A."/>
            <person name="Liang C."/>
            <person name="Lipzen A."/>
            <person name="Lutzoni F."/>
            <person name="Magnuson J."/>
            <person name="Mondo S."/>
            <person name="Nolan M."/>
            <person name="Ohm R."/>
            <person name="Pangilinan J."/>
            <person name="Park H.-J."/>
            <person name="Ramirez L."/>
            <person name="Alfaro M."/>
            <person name="Sun H."/>
            <person name="Tritt A."/>
            <person name="Yoshinaga Y."/>
            <person name="Zwiers L.-H."/>
            <person name="Turgeon B."/>
            <person name="Goodwin S."/>
            <person name="Spatafora J."/>
            <person name="Crous P."/>
            <person name="Grigoriev I."/>
        </authorList>
    </citation>
    <scope>NUCLEOTIDE SEQUENCE</scope>
    <source>
        <strain evidence="2">CBS 183.55</strain>
    </source>
</reference>
<proteinExistence type="predicted"/>
<evidence type="ECO:0000313" key="3">
    <source>
        <dbReference type="Proteomes" id="UP000800082"/>
    </source>
</evidence>
<feature type="chain" id="PRO_5025422985" evidence="1">
    <location>
        <begin position="24"/>
        <end position="164"/>
    </location>
</feature>
<protein>
    <submittedName>
        <fullName evidence="2">Uncharacterized protein</fullName>
    </submittedName>
</protein>
<sequence length="164" mass="17039">MFSSIKNVSIIALCLAVSTNAAAIPSVSPEALNAFGITEADLIQARSAPESDLVEARATLQARVASCKPPQTPANATYGACVLPLTTEARNGNTILMIILAEYMTKRMGCPLDGISGAANRPIGNIMARRCGGPGPERIDQGVQGFSINSSFNEAPCRPGSKCS</sequence>
<dbReference type="AlphaFoldDB" id="A0A6A5R3C0"/>
<dbReference type="RefSeq" id="XP_033442804.1">
    <property type="nucleotide sequence ID" value="XM_033594498.1"/>
</dbReference>
<evidence type="ECO:0000256" key="1">
    <source>
        <dbReference type="SAM" id="SignalP"/>
    </source>
</evidence>
<keyword evidence="3" id="KW-1185">Reference proteome</keyword>
<keyword evidence="1" id="KW-0732">Signal</keyword>
<dbReference type="Proteomes" id="UP000800082">
    <property type="component" value="Unassembled WGS sequence"/>
</dbReference>
<gene>
    <name evidence="2" type="ORF">M421DRAFT_426793</name>
</gene>
<evidence type="ECO:0000313" key="2">
    <source>
        <dbReference type="EMBL" id="KAF1922551.1"/>
    </source>
</evidence>
<dbReference type="OrthoDB" id="3504002at2759"/>
<feature type="signal peptide" evidence="1">
    <location>
        <begin position="1"/>
        <end position="23"/>
    </location>
</feature>
<organism evidence="2 3">
    <name type="scientific">Didymella exigua CBS 183.55</name>
    <dbReference type="NCBI Taxonomy" id="1150837"/>
    <lineage>
        <taxon>Eukaryota</taxon>
        <taxon>Fungi</taxon>
        <taxon>Dikarya</taxon>
        <taxon>Ascomycota</taxon>
        <taxon>Pezizomycotina</taxon>
        <taxon>Dothideomycetes</taxon>
        <taxon>Pleosporomycetidae</taxon>
        <taxon>Pleosporales</taxon>
        <taxon>Pleosporineae</taxon>
        <taxon>Didymellaceae</taxon>
        <taxon>Didymella</taxon>
    </lineage>
</organism>
<dbReference type="EMBL" id="ML979022">
    <property type="protein sequence ID" value="KAF1922551.1"/>
    <property type="molecule type" value="Genomic_DNA"/>
</dbReference>
<name>A0A6A5R3C0_9PLEO</name>
<dbReference type="GeneID" id="54352166"/>
<accession>A0A6A5R3C0</accession>